<dbReference type="InterPro" id="IPR011989">
    <property type="entry name" value="ARM-like"/>
</dbReference>
<dbReference type="SUPFAM" id="SSF111347">
    <property type="entry name" value="Rap/Ran-GAP"/>
    <property type="match status" value="1"/>
</dbReference>
<dbReference type="GO" id="GO:0051056">
    <property type="term" value="P:regulation of small GTPase mediated signal transduction"/>
    <property type="evidence" value="ECO:0007669"/>
    <property type="project" value="InterPro"/>
</dbReference>
<dbReference type="Gene3D" id="1.25.10.10">
    <property type="entry name" value="Leucine-rich Repeat Variant"/>
    <property type="match status" value="1"/>
</dbReference>
<feature type="compositionally biased region" description="Basic residues" evidence="3">
    <location>
        <begin position="1075"/>
        <end position="1086"/>
    </location>
</feature>
<dbReference type="InterPro" id="IPR018515">
    <property type="entry name" value="Tuberin-type_domain"/>
</dbReference>
<dbReference type="KEGG" id="lgi:LOTGIDRAFT_61259"/>
<dbReference type="Pfam" id="PF02145">
    <property type="entry name" value="Rap_GAP"/>
    <property type="match status" value="1"/>
</dbReference>
<dbReference type="InterPro" id="IPR016024">
    <property type="entry name" value="ARM-type_fold"/>
</dbReference>
<dbReference type="InterPro" id="IPR003913">
    <property type="entry name" value="Tuberin"/>
</dbReference>
<dbReference type="GO" id="GO:0030178">
    <property type="term" value="P:negative regulation of Wnt signaling pathway"/>
    <property type="evidence" value="ECO:0007669"/>
    <property type="project" value="TreeGrafter"/>
</dbReference>
<dbReference type="GO" id="GO:0051898">
    <property type="term" value="P:negative regulation of phosphatidylinositol 3-kinase/protein kinase B signal transduction"/>
    <property type="evidence" value="ECO:0007669"/>
    <property type="project" value="TreeGrafter"/>
</dbReference>
<dbReference type="InterPro" id="IPR024584">
    <property type="entry name" value="Tuberin_N"/>
</dbReference>
<evidence type="ECO:0000256" key="1">
    <source>
        <dbReference type="ARBA" id="ARBA00022468"/>
    </source>
</evidence>
<dbReference type="Pfam" id="PF03542">
    <property type="entry name" value="Tuberin"/>
    <property type="match status" value="1"/>
</dbReference>
<gene>
    <name evidence="5" type="ORF">LOTGIDRAFT_61259</name>
</gene>
<feature type="region of interest" description="Disordered" evidence="3">
    <location>
        <begin position="1380"/>
        <end position="1448"/>
    </location>
</feature>
<feature type="compositionally biased region" description="Basic and acidic residues" evidence="3">
    <location>
        <begin position="1105"/>
        <end position="1114"/>
    </location>
</feature>
<dbReference type="OrthoDB" id="5797019at2759"/>
<keyword evidence="6" id="KW-1185">Reference proteome</keyword>
<dbReference type="PRINTS" id="PR01431">
    <property type="entry name" value="TUBERIN"/>
</dbReference>
<dbReference type="HOGENOM" id="CLU_001122_0_0_1"/>
<feature type="compositionally biased region" description="Basic and acidic residues" evidence="3">
    <location>
        <begin position="1380"/>
        <end position="1389"/>
    </location>
</feature>
<feature type="non-terminal residue" evidence="5">
    <location>
        <position position="1"/>
    </location>
</feature>
<organism evidence="5 6">
    <name type="scientific">Lottia gigantea</name>
    <name type="common">Giant owl limpet</name>
    <dbReference type="NCBI Taxonomy" id="225164"/>
    <lineage>
        <taxon>Eukaryota</taxon>
        <taxon>Metazoa</taxon>
        <taxon>Spiralia</taxon>
        <taxon>Lophotrochozoa</taxon>
        <taxon>Mollusca</taxon>
        <taxon>Gastropoda</taxon>
        <taxon>Patellogastropoda</taxon>
        <taxon>Lottioidea</taxon>
        <taxon>Lottiidae</taxon>
        <taxon>Lottia</taxon>
    </lineage>
</organism>
<dbReference type="FunFam" id="3.40.50.11210:FF:000007">
    <property type="entry name" value="Tuberous sclerosis 2"/>
    <property type="match status" value="1"/>
</dbReference>
<dbReference type="Proteomes" id="UP000030746">
    <property type="component" value="Unassembled WGS sequence"/>
</dbReference>
<dbReference type="STRING" id="225164.V4B328"/>
<feature type="non-terminal residue" evidence="5">
    <location>
        <position position="1711"/>
    </location>
</feature>
<name>V4B328_LOTGI</name>
<feature type="repeat" description="HEAT" evidence="2">
    <location>
        <begin position="453"/>
        <end position="490"/>
    </location>
</feature>
<evidence type="ECO:0000259" key="4">
    <source>
        <dbReference type="PROSITE" id="PS50085"/>
    </source>
</evidence>
<dbReference type="PROSITE" id="PS50077">
    <property type="entry name" value="HEAT_REPEAT"/>
    <property type="match status" value="1"/>
</dbReference>
<dbReference type="GeneID" id="20251630"/>
<reference evidence="5 6" key="1">
    <citation type="journal article" date="2013" name="Nature">
        <title>Insights into bilaterian evolution from three spiralian genomes.</title>
        <authorList>
            <person name="Simakov O."/>
            <person name="Marletaz F."/>
            <person name="Cho S.J."/>
            <person name="Edsinger-Gonzales E."/>
            <person name="Havlak P."/>
            <person name="Hellsten U."/>
            <person name="Kuo D.H."/>
            <person name="Larsson T."/>
            <person name="Lv J."/>
            <person name="Arendt D."/>
            <person name="Savage R."/>
            <person name="Osoegawa K."/>
            <person name="de Jong P."/>
            <person name="Grimwood J."/>
            <person name="Chapman J.A."/>
            <person name="Shapiro H."/>
            <person name="Aerts A."/>
            <person name="Otillar R.P."/>
            <person name="Terry A.Y."/>
            <person name="Boore J.L."/>
            <person name="Grigoriev I.V."/>
            <person name="Lindberg D.R."/>
            <person name="Seaver E.C."/>
            <person name="Weisblat D.A."/>
            <person name="Putnam N.H."/>
            <person name="Rokhsar D.S."/>
        </authorList>
    </citation>
    <scope>NUCLEOTIDE SEQUENCE [LARGE SCALE GENOMIC DNA]</scope>
</reference>
<dbReference type="InterPro" id="IPR027107">
    <property type="entry name" value="Tuberin/Ral-act_asu"/>
</dbReference>
<feature type="compositionally biased region" description="Polar residues" evidence="3">
    <location>
        <begin position="1242"/>
        <end position="1251"/>
    </location>
</feature>
<dbReference type="CTD" id="20251630"/>
<feature type="compositionally biased region" description="Low complexity" evidence="3">
    <location>
        <begin position="1390"/>
        <end position="1402"/>
    </location>
</feature>
<dbReference type="OMA" id="CDIMSAI"/>
<dbReference type="RefSeq" id="XP_009044686.1">
    <property type="nucleotide sequence ID" value="XM_009046438.1"/>
</dbReference>
<keyword evidence="1" id="KW-0343">GTPase activation</keyword>
<feature type="compositionally biased region" description="Polar residues" evidence="3">
    <location>
        <begin position="1087"/>
        <end position="1097"/>
    </location>
</feature>
<dbReference type="PROSITE" id="PS50085">
    <property type="entry name" value="RAPGAP"/>
    <property type="match status" value="1"/>
</dbReference>
<dbReference type="InterPro" id="IPR035974">
    <property type="entry name" value="Rap/Ran-GAP_sf"/>
</dbReference>
<dbReference type="EMBL" id="KB199676">
    <property type="protein sequence ID" value="ESP04643.1"/>
    <property type="molecule type" value="Genomic_DNA"/>
</dbReference>
<feature type="region of interest" description="Disordered" evidence="3">
    <location>
        <begin position="1228"/>
        <end position="1320"/>
    </location>
</feature>
<evidence type="ECO:0000313" key="5">
    <source>
        <dbReference type="EMBL" id="ESP04643.1"/>
    </source>
</evidence>
<dbReference type="GO" id="GO:0005634">
    <property type="term" value="C:nucleus"/>
    <property type="evidence" value="ECO:0007669"/>
    <property type="project" value="InterPro"/>
</dbReference>
<evidence type="ECO:0000313" key="6">
    <source>
        <dbReference type="Proteomes" id="UP000030746"/>
    </source>
</evidence>
<accession>V4B328</accession>
<feature type="region of interest" description="Disordered" evidence="3">
    <location>
        <begin position="1073"/>
        <end position="1114"/>
    </location>
</feature>
<dbReference type="Pfam" id="PF11864">
    <property type="entry name" value="DUF3384"/>
    <property type="match status" value="1"/>
</dbReference>
<protein>
    <recommendedName>
        <fullName evidence="4">Rap-GAP domain-containing protein</fullName>
    </recommendedName>
</protein>
<proteinExistence type="predicted"/>
<dbReference type="SUPFAM" id="SSF48371">
    <property type="entry name" value="ARM repeat"/>
    <property type="match status" value="1"/>
</dbReference>
<dbReference type="Gene3D" id="3.40.50.11210">
    <property type="entry name" value="Rap/Ran-GAP"/>
    <property type="match status" value="1"/>
</dbReference>
<dbReference type="GO" id="GO:0032007">
    <property type="term" value="P:negative regulation of TOR signaling"/>
    <property type="evidence" value="ECO:0007669"/>
    <property type="project" value="InterPro"/>
</dbReference>
<dbReference type="PANTHER" id="PTHR10063:SF0">
    <property type="entry name" value="TUBERIN"/>
    <property type="match status" value="1"/>
</dbReference>
<dbReference type="GO" id="GO:0005096">
    <property type="term" value="F:GTPase activator activity"/>
    <property type="evidence" value="ECO:0007669"/>
    <property type="project" value="UniProtKB-KW"/>
</dbReference>
<dbReference type="GO" id="GO:0033596">
    <property type="term" value="C:TSC1-TSC2 complex"/>
    <property type="evidence" value="ECO:0007669"/>
    <property type="project" value="InterPro"/>
</dbReference>
<sequence length="1711" mass="193136">LIFFKEIGPESPANNRIKRIHELSDIVKDKRLEENAVEALLVAISDILQKPATKDAKIITLEFIKCLLLGQINNLGILRGHFFHIIDDLPLPEEWNIRFELFNILSENGRNLHDFEDETGPFLLRSMPDILSKGKISEYLSLLINVIKFNAAYLDEETVSSLVQQTCMIPNRSRSEEDMKLCMEVLDAVVCYSYLPVSSLHHFIAALCRLVNIAKVCKESWKLMRKLLGTHLGHSSIYTMCCMLQDRSQPVDGILLRGAVFFIGMALWGSSRVQSLKQSQTTVLPSFLQALNSRHSIVGHEVVLSIQRLVKKYGKELQNVTWDIILSILEKLIEQYEVSLLYQIQVEIHDVLTTIETLHESRQYLGSVPRFFQIIEHCAHKRSVHSISLLIDYHAQFIHPIKEKWIVNLNSLLERFFRQESRTDIRKKALDILSFVLSINKHIYEADLIEMVVLPNLRNIDTDPDTEVRQSAAHILLVLAQTCNSDEFFEIMTIIEKVNNILSSPIINIDNLHSIIQIPTDDQHYSDVKATTFQLIEVFKVKLYQSPSSHGVRIYEILIDFLTTQYHTIVPNYTAASMRKAILECLLELRADNLHRLGIADKPKDVQYPFSPYILCYCSEEEPEPVIPPSPGGIGTNNILQTSVRSVIDYTQVFTLFIICLKKELDWEVLKAVLNNLPIVLQNKTLILSTEGDLIDELCHHLASMVNDRMLRLPEKLNNLPSNFTKSDFHTFVFPVLAAMVTYHDYLDRARQRELIKCLEFGLVSKCAKGCVSSLRICTLEMQDVMMRQLPSVLLSLSKISATISMAIPVLAFLSSIVRLPKLYANFVEDQYMSVFAIALPYTNPFKFSHYTVSLAHHVIAVWFIRCRLPFRKGFVKFIQKGLKANVLQQFEENARINLKNQDSSDRNRSGSYTAGTTRTSKMVLIEQLLLAIYLSILTPPNKKTFCSIIIVYSMEIIVADIKTDNIHVMVSGSAISQGDKQPPIESKMSQFHKELTETCTDMMARYTFGNVSTTPKRSAVAQFLLKGGQNQTWLVGNKIITITTSGGSPKTSQNGLCEKCLVLYQETQDSRLLSGKKSRDRRRNKSTACLSRSHSQIDPVGLHGSEEGDALPKRSQDDLSLINDDAFSSENHDDVGVQTGSSLIGSDKDPIESLFLGRSMPEKRAFSMNQCNCWCTGWAEILIRAPSGNISWMMRIENETSIFSQPENISDITLLFAPLYKSSSCEETSAPMDVSPRTLRKTNSSPSIIGSQPEDGFLRDLTFSPPKSDTDTDTIEQVSPKLSSHNLPKLDLMSVNSNPEPSSPDPCPSPRSSPTKRAKTVARTLSNSLIQDTIEEHDNNVEFYCQNEIVSDKSEVPISPNIDVDTNKLNPLASVLNAEQKHPSDTSHTESTISQSSATSSDDIPEMITIKPRGHTISVMSPAQDVRQREDVNNRTKSDSLKDSSSSGISPGFVFLQLFHNHPLLSLQETPVLLPQNETMERALRMLNHIHPYETHKIGVVYVGPGQADDEKAILSNLYGSERYAKFVEELGNLICLRNIDPDQVYTGGLASQGEDGQFAYSWQDDAMQVIFHIATLMPNKKSDPNGNSKKRHIGNDYVTIIYNDSQEDYKIGIIKGSFNYVNIVIKPLDYESNAVTLLTKEDIADSLGHKDTKIISDDNLAQLVRQIAMHCNLASMVLQRQQSQPQDPFASNWLERLRQIKRIKQKVYE</sequence>
<feature type="compositionally biased region" description="Basic and acidic residues" evidence="3">
    <location>
        <begin position="1427"/>
        <end position="1443"/>
    </location>
</feature>
<feature type="domain" description="Rap-GAP" evidence="4">
    <location>
        <begin position="1485"/>
        <end position="1711"/>
    </location>
</feature>
<dbReference type="InterPro" id="IPR000331">
    <property type="entry name" value="Rap/Ran_GAP_dom"/>
</dbReference>
<dbReference type="PANTHER" id="PTHR10063">
    <property type="entry name" value="TUBERIN"/>
    <property type="match status" value="1"/>
</dbReference>
<dbReference type="GO" id="GO:0046627">
    <property type="term" value="P:negative regulation of insulin receptor signaling pathway"/>
    <property type="evidence" value="ECO:0007669"/>
    <property type="project" value="TreeGrafter"/>
</dbReference>
<evidence type="ECO:0000256" key="3">
    <source>
        <dbReference type="SAM" id="MobiDB-lite"/>
    </source>
</evidence>
<feature type="compositionally biased region" description="Pro residues" evidence="3">
    <location>
        <begin position="1302"/>
        <end position="1312"/>
    </location>
</feature>
<evidence type="ECO:0000256" key="2">
    <source>
        <dbReference type="PROSITE-ProRule" id="PRU00103"/>
    </source>
</evidence>
<dbReference type="GO" id="GO:0051726">
    <property type="term" value="P:regulation of cell cycle"/>
    <property type="evidence" value="ECO:0007669"/>
    <property type="project" value="TreeGrafter"/>
</dbReference>
<dbReference type="InterPro" id="IPR021133">
    <property type="entry name" value="HEAT_type_2"/>
</dbReference>
<feature type="compositionally biased region" description="Polar residues" evidence="3">
    <location>
        <begin position="1276"/>
        <end position="1287"/>
    </location>
</feature>